<sequence>MIDGHIHYIEYMGADRLNQIVEEYHYDGIALQCIPDSAGRETLDDAFRYREQCPMPVYIFGGIRRELYRLPEDELKTALVSEARNLMTKGCTGIKMLEGKPNIRKYYPIPDFDQSVWEDYWAYLEQEQIPVYMHVNDPEEFWDASQVTEFAKKAGWFYDETYVNNEDQYRQMQNVLERHPKLRILFPHFYFMSRQLPRLSELLDQFENVRIDITPGSELFYNLSEDREHATRFFEKYQDRICYGSDIGARVLVAEEPKLLSMEESRSRIRLITEFLETKGDYPLRPDGYYISATDRTMHGLGLDNKMLDKIYNENFLHFIKVE</sequence>
<protein>
    <submittedName>
        <fullName evidence="3">Amidohydrolase</fullName>
    </submittedName>
</protein>
<accession>A0ABT2S455</accession>
<dbReference type="InterPro" id="IPR006680">
    <property type="entry name" value="Amidohydro-rel"/>
</dbReference>
<feature type="domain" description="Amidohydrolase-related" evidence="2">
    <location>
        <begin position="82"/>
        <end position="315"/>
    </location>
</feature>
<dbReference type="InterPro" id="IPR032465">
    <property type="entry name" value="ACMSD"/>
</dbReference>
<organism evidence="3 4">
    <name type="scientific">Dorea ammoniilytica</name>
    <dbReference type="NCBI Taxonomy" id="2981788"/>
    <lineage>
        <taxon>Bacteria</taxon>
        <taxon>Bacillati</taxon>
        <taxon>Bacillota</taxon>
        <taxon>Clostridia</taxon>
        <taxon>Lachnospirales</taxon>
        <taxon>Lachnospiraceae</taxon>
        <taxon>Dorea</taxon>
    </lineage>
</organism>
<proteinExistence type="predicted"/>
<dbReference type="Gene3D" id="3.20.20.140">
    <property type="entry name" value="Metal-dependent hydrolases"/>
    <property type="match status" value="1"/>
</dbReference>
<dbReference type="PANTHER" id="PTHR21240:SF28">
    <property type="entry name" value="ISO-OROTATE DECARBOXYLASE (EUROFUNG)"/>
    <property type="match status" value="1"/>
</dbReference>
<keyword evidence="1" id="KW-0456">Lyase</keyword>
<name>A0ABT2S455_9FIRM</name>
<evidence type="ECO:0000313" key="3">
    <source>
        <dbReference type="EMBL" id="MCU6699376.1"/>
    </source>
</evidence>
<gene>
    <name evidence="3" type="ORF">OCV65_03865</name>
</gene>
<reference evidence="3 4" key="1">
    <citation type="journal article" date="2021" name="ISME Commun">
        <title>Automated analysis of genomic sequences facilitates high-throughput and comprehensive description of bacteria.</title>
        <authorList>
            <person name="Hitch T.C.A."/>
        </authorList>
    </citation>
    <scope>NUCLEOTIDE SEQUENCE [LARGE SCALE GENOMIC DNA]</scope>
    <source>
        <strain evidence="3 4">Sanger_02</strain>
    </source>
</reference>
<dbReference type="InterPro" id="IPR032466">
    <property type="entry name" value="Metal_Hydrolase"/>
</dbReference>
<dbReference type="RefSeq" id="WP_262581019.1">
    <property type="nucleotide sequence ID" value="NZ_JAOQJV010000003.1"/>
</dbReference>
<keyword evidence="4" id="KW-1185">Reference proteome</keyword>
<dbReference type="EMBL" id="JAOQJV010000003">
    <property type="protein sequence ID" value="MCU6699376.1"/>
    <property type="molecule type" value="Genomic_DNA"/>
</dbReference>
<dbReference type="SUPFAM" id="SSF51556">
    <property type="entry name" value="Metallo-dependent hydrolases"/>
    <property type="match status" value="1"/>
</dbReference>
<dbReference type="Pfam" id="PF04909">
    <property type="entry name" value="Amidohydro_2"/>
    <property type="match status" value="1"/>
</dbReference>
<evidence type="ECO:0000259" key="2">
    <source>
        <dbReference type="Pfam" id="PF04909"/>
    </source>
</evidence>
<evidence type="ECO:0000313" key="4">
    <source>
        <dbReference type="Proteomes" id="UP001207605"/>
    </source>
</evidence>
<dbReference type="PANTHER" id="PTHR21240">
    <property type="entry name" value="2-AMINO-3-CARBOXYLMUCONATE-6-SEMIALDEHYDE DECARBOXYLASE"/>
    <property type="match status" value="1"/>
</dbReference>
<evidence type="ECO:0000256" key="1">
    <source>
        <dbReference type="ARBA" id="ARBA00023239"/>
    </source>
</evidence>
<comment type="caution">
    <text evidence="3">The sequence shown here is derived from an EMBL/GenBank/DDBJ whole genome shotgun (WGS) entry which is preliminary data.</text>
</comment>
<dbReference type="Proteomes" id="UP001207605">
    <property type="component" value="Unassembled WGS sequence"/>
</dbReference>